<evidence type="ECO:0000256" key="5">
    <source>
        <dbReference type="SAM" id="MobiDB-lite"/>
    </source>
</evidence>
<keyword evidence="7" id="KW-1185">Reference proteome</keyword>
<feature type="compositionally biased region" description="Basic and acidic residues" evidence="5">
    <location>
        <begin position="505"/>
        <end position="526"/>
    </location>
</feature>
<accession>A0ABR1EXU8</accession>
<evidence type="ECO:0000313" key="7">
    <source>
        <dbReference type="Proteomes" id="UP001498771"/>
    </source>
</evidence>
<feature type="region of interest" description="Disordered" evidence="5">
    <location>
        <begin position="859"/>
        <end position="978"/>
    </location>
</feature>
<evidence type="ECO:0000256" key="1">
    <source>
        <dbReference type="ARBA" id="ARBA00002092"/>
    </source>
</evidence>
<feature type="compositionally biased region" description="Low complexity" evidence="5">
    <location>
        <begin position="162"/>
        <end position="174"/>
    </location>
</feature>
<feature type="compositionally biased region" description="Basic and acidic residues" evidence="5">
    <location>
        <begin position="195"/>
        <end position="211"/>
    </location>
</feature>
<comment type="subcellular location">
    <subcellularLocation>
        <location evidence="2">Cytoplasm</location>
        <location evidence="2">Cytoskeleton</location>
        <location evidence="2">Actin patch</location>
    </subcellularLocation>
</comment>
<dbReference type="Pfam" id="PF11489">
    <property type="entry name" value="Aim21"/>
    <property type="match status" value="1"/>
</dbReference>
<dbReference type="RefSeq" id="XP_064765433.1">
    <property type="nucleotide sequence ID" value="XM_064914367.1"/>
</dbReference>
<feature type="compositionally biased region" description="Low complexity" evidence="5">
    <location>
        <begin position="435"/>
        <end position="444"/>
    </location>
</feature>
<dbReference type="InterPro" id="IPR021582">
    <property type="entry name" value="Aim21"/>
</dbReference>
<feature type="compositionally biased region" description="Acidic residues" evidence="5">
    <location>
        <begin position="175"/>
        <end position="186"/>
    </location>
</feature>
<feature type="compositionally biased region" description="Low complexity" evidence="5">
    <location>
        <begin position="1"/>
        <end position="45"/>
    </location>
</feature>
<dbReference type="GeneID" id="90039879"/>
<feature type="region of interest" description="Disordered" evidence="5">
    <location>
        <begin position="1"/>
        <end position="141"/>
    </location>
</feature>
<feature type="compositionally biased region" description="Low complexity" evidence="5">
    <location>
        <begin position="388"/>
        <end position="397"/>
    </location>
</feature>
<feature type="region of interest" description="Disordered" evidence="5">
    <location>
        <begin position="153"/>
        <end position="554"/>
    </location>
</feature>
<feature type="compositionally biased region" description="Low complexity" evidence="5">
    <location>
        <begin position="218"/>
        <end position="231"/>
    </location>
</feature>
<comment type="function">
    <text evidence="1">Involved in mitochondrial migration along actin filaments.</text>
</comment>
<feature type="compositionally biased region" description="Basic and acidic residues" evidence="5">
    <location>
        <begin position="788"/>
        <end position="809"/>
    </location>
</feature>
<feature type="compositionally biased region" description="Low complexity" evidence="5">
    <location>
        <begin position="636"/>
        <end position="656"/>
    </location>
</feature>
<feature type="compositionally biased region" description="Low complexity" evidence="5">
    <location>
        <begin position="886"/>
        <end position="900"/>
    </location>
</feature>
<protein>
    <recommendedName>
        <fullName evidence="4">Altered inheritance of mitochondria protein 21</fullName>
    </recommendedName>
</protein>
<organism evidence="6 7">
    <name type="scientific">Myxozyma melibiosi</name>
    <dbReference type="NCBI Taxonomy" id="54550"/>
    <lineage>
        <taxon>Eukaryota</taxon>
        <taxon>Fungi</taxon>
        <taxon>Dikarya</taxon>
        <taxon>Ascomycota</taxon>
        <taxon>Saccharomycotina</taxon>
        <taxon>Lipomycetes</taxon>
        <taxon>Lipomycetales</taxon>
        <taxon>Lipomycetaceae</taxon>
        <taxon>Myxozyma</taxon>
    </lineage>
</organism>
<feature type="region of interest" description="Disordered" evidence="5">
    <location>
        <begin position="785"/>
        <end position="847"/>
    </location>
</feature>
<feature type="compositionally biased region" description="Acidic residues" evidence="5">
    <location>
        <begin position="936"/>
        <end position="949"/>
    </location>
</feature>
<feature type="compositionally biased region" description="Basic and acidic residues" evidence="5">
    <location>
        <begin position="727"/>
        <end position="748"/>
    </location>
</feature>
<feature type="compositionally biased region" description="Basic and acidic residues" evidence="5">
    <location>
        <begin position="577"/>
        <end position="590"/>
    </location>
</feature>
<dbReference type="EMBL" id="JBBJBU010000018">
    <property type="protein sequence ID" value="KAK7202400.1"/>
    <property type="molecule type" value="Genomic_DNA"/>
</dbReference>
<dbReference type="Proteomes" id="UP001498771">
    <property type="component" value="Unassembled WGS sequence"/>
</dbReference>
<feature type="compositionally biased region" description="Low complexity" evidence="5">
    <location>
        <begin position="859"/>
        <end position="878"/>
    </location>
</feature>
<feature type="compositionally biased region" description="Low complexity" evidence="5">
    <location>
        <begin position="62"/>
        <end position="73"/>
    </location>
</feature>
<sequence>MSEAPESAASPTSAQHPAIPSRRPARAAEVSPTASAAASAAAAASGPGMPSIPSRRPRPKTSDSSGSEVSTSSVPIQTAAEQITSSIPTQSVVSETDETEVSPYSGTAASVPVAIPPRPRRADSPSVNLQPARNSFERDQQLAEVEMDLSRTLAEKYKDEPASGGAAAAAATAGDVDESEASEEMIPEALTRSYSGEEHIARGQLEMHDEPPVDEIISSAELSGADASASDDSPRQDGPILAHPQPSIPRRPATQLPTSTTPKIPERTRSSGGEEPLIPDRPASRPLRRVPTKEEETAPVANEPSPAVIEQQVPKIPSRPTTPRVPGRPASRAQKETETGASEGPAAVEPAVPHRPAGRPSRGGVSASTTESAVAPAAEEEGEKESPVVESPVVEPAVPHRPAGRPSRGAANTTAEEVAVNVPTTEGDAEKEISAVESPVVEPAVPHRPAGRPSRGVVASTPAATQSSQKIAESVPTTEESAEQDTSAVVSSEETPAIASTETIKSAEVEEKVDVPPTPRLDRTESDVLAGLIDSYTSEDGDLETTKEGDEKEVVGLDAVAEEKEKVEAAVGAESAAAHEDKAKSVDPKDVVPPVEETRVPAAEEQASSPLPQPEAPKRPSIPARPGVPRRPPRPSTQRSGSGGSSSSSSAVPVKSPTEESAPAPQPKPKPAPPARPNKLSGIRAAFAKDLESRLGKNGPMPMMMPRPPGAPISSRSVGESEAAGATEERPEETKSKGKETKLEDARKSRARGPRGRKLPTPAVVLPSGWGFSSVVTVWEVGYTETPLAKEPEVEPEREPESAAVKLDESVSGSLSAVETSEEKPREETKDGGELSTAEGSAAPAAVVAEDALTTETAAAAAAVAEEGSGEVSAAAPAAEEKDVETTVVEEAVSKVTTSTFPDGDEEDDESHTFYDSAETTAGLAASISSEKPEEVVEEEKEEEEEESEEVKKHTETAEKRKEIEEAAGVETASLSES</sequence>
<feature type="compositionally biased region" description="Low complexity" evidence="5">
    <location>
        <begin position="364"/>
        <end position="377"/>
    </location>
</feature>
<feature type="compositionally biased region" description="Basic and acidic residues" evidence="5">
    <location>
        <begin position="950"/>
        <end position="965"/>
    </location>
</feature>
<evidence type="ECO:0000313" key="6">
    <source>
        <dbReference type="EMBL" id="KAK7202400.1"/>
    </source>
</evidence>
<feature type="compositionally biased region" description="Basic and acidic residues" evidence="5">
    <location>
        <begin position="821"/>
        <end position="833"/>
    </location>
</feature>
<name>A0ABR1EXU8_9ASCO</name>
<comment type="caution">
    <text evidence="6">The sequence shown here is derived from an EMBL/GenBank/DDBJ whole genome shotgun (WGS) entry which is preliminary data.</text>
</comment>
<comment type="similarity">
    <text evidence="3">Belongs to the AIM21 family.</text>
</comment>
<feature type="compositionally biased region" description="Basic and acidic residues" evidence="5">
    <location>
        <begin position="544"/>
        <end position="554"/>
    </location>
</feature>
<reference evidence="6 7" key="1">
    <citation type="submission" date="2024-03" db="EMBL/GenBank/DDBJ databases">
        <title>Genome-scale model development and genomic sequencing of the oleaginous clade Lipomyces.</title>
        <authorList>
            <consortium name="Lawrence Berkeley National Laboratory"/>
            <person name="Czajka J.J."/>
            <person name="Han Y."/>
            <person name="Kim J."/>
            <person name="Mondo S.J."/>
            <person name="Hofstad B.A."/>
            <person name="Robles A."/>
            <person name="Haridas S."/>
            <person name="Riley R."/>
            <person name="LaButti K."/>
            <person name="Pangilinan J."/>
            <person name="Andreopoulos W."/>
            <person name="Lipzen A."/>
            <person name="Yan J."/>
            <person name="Wang M."/>
            <person name="Ng V."/>
            <person name="Grigoriev I.V."/>
            <person name="Spatafora J.W."/>
            <person name="Magnuson J.K."/>
            <person name="Baker S.E."/>
            <person name="Pomraning K.R."/>
        </authorList>
    </citation>
    <scope>NUCLEOTIDE SEQUENCE [LARGE SCALE GENOMIC DNA]</scope>
    <source>
        <strain evidence="6 7">Phaff 52-87</strain>
    </source>
</reference>
<feature type="compositionally biased region" description="Low complexity" evidence="5">
    <location>
        <begin position="835"/>
        <end position="847"/>
    </location>
</feature>
<gene>
    <name evidence="6" type="ORF">BZA70DRAFT_292294</name>
</gene>
<proteinExistence type="inferred from homology"/>
<evidence type="ECO:0000256" key="4">
    <source>
        <dbReference type="ARBA" id="ARBA00021016"/>
    </source>
</evidence>
<feature type="compositionally biased region" description="Basic residues" evidence="5">
    <location>
        <begin position="749"/>
        <end position="758"/>
    </location>
</feature>
<evidence type="ECO:0000256" key="3">
    <source>
        <dbReference type="ARBA" id="ARBA00006466"/>
    </source>
</evidence>
<feature type="compositionally biased region" description="Polar residues" evidence="5">
    <location>
        <begin position="462"/>
        <end position="504"/>
    </location>
</feature>
<feature type="compositionally biased region" description="Polar residues" evidence="5">
    <location>
        <begin position="74"/>
        <end position="94"/>
    </location>
</feature>
<feature type="compositionally biased region" description="Pro residues" evidence="5">
    <location>
        <begin position="664"/>
        <end position="676"/>
    </location>
</feature>
<evidence type="ECO:0000256" key="2">
    <source>
        <dbReference type="ARBA" id="ARBA00004134"/>
    </source>
</evidence>
<feature type="region of interest" description="Disordered" evidence="5">
    <location>
        <begin position="566"/>
        <end position="766"/>
    </location>
</feature>